<comment type="caution">
    <text evidence="1">The sequence shown here is derived from an EMBL/GenBank/DDBJ whole genome shotgun (WGS) entry which is preliminary data.</text>
</comment>
<evidence type="ECO:0000313" key="1">
    <source>
        <dbReference type="EMBL" id="KAJ0030207.1"/>
    </source>
</evidence>
<dbReference type="EMBL" id="CM047743">
    <property type="protein sequence ID" value="KAJ0030207.1"/>
    <property type="molecule type" value="Genomic_DNA"/>
</dbReference>
<sequence>MHYFSLSSIDEIVFINVFFFYKEYSPSFRDLESPGAPGSSGIGILGRGRDNKPPIEKPPVHKPPVEKPPVHKSPVEKLPVYKPPVEKPPIYKPPVEKPTVYKPPVEKSPTYKPPSPYPHN</sequence>
<reference evidence="2" key="1">
    <citation type="journal article" date="2023" name="G3 (Bethesda)">
        <title>Genome assembly and association tests identify interacting loci associated with vigor, precocity, and sex in interspecific pistachio rootstocks.</title>
        <authorList>
            <person name="Palmer W."/>
            <person name="Jacygrad E."/>
            <person name="Sagayaradj S."/>
            <person name="Cavanaugh K."/>
            <person name="Han R."/>
            <person name="Bertier L."/>
            <person name="Beede B."/>
            <person name="Kafkas S."/>
            <person name="Golino D."/>
            <person name="Preece J."/>
            <person name="Michelmore R."/>
        </authorList>
    </citation>
    <scope>NUCLEOTIDE SEQUENCE [LARGE SCALE GENOMIC DNA]</scope>
</reference>
<dbReference type="Proteomes" id="UP001163603">
    <property type="component" value="Chromosome 8"/>
</dbReference>
<proteinExistence type="predicted"/>
<protein>
    <submittedName>
        <fullName evidence="1">Uncharacterized protein</fullName>
    </submittedName>
</protein>
<organism evidence="1 2">
    <name type="scientific">Pistacia integerrima</name>
    <dbReference type="NCBI Taxonomy" id="434235"/>
    <lineage>
        <taxon>Eukaryota</taxon>
        <taxon>Viridiplantae</taxon>
        <taxon>Streptophyta</taxon>
        <taxon>Embryophyta</taxon>
        <taxon>Tracheophyta</taxon>
        <taxon>Spermatophyta</taxon>
        <taxon>Magnoliopsida</taxon>
        <taxon>eudicotyledons</taxon>
        <taxon>Gunneridae</taxon>
        <taxon>Pentapetalae</taxon>
        <taxon>rosids</taxon>
        <taxon>malvids</taxon>
        <taxon>Sapindales</taxon>
        <taxon>Anacardiaceae</taxon>
        <taxon>Pistacia</taxon>
    </lineage>
</organism>
<keyword evidence="2" id="KW-1185">Reference proteome</keyword>
<evidence type="ECO:0000313" key="2">
    <source>
        <dbReference type="Proteomes" id="UP001163603"/>
    </source>
</evidence>
<gene>
    <name evidence="1" type="ORF">Pint_14642</name>
</gene>
<name>A0ACC0Y744_9ROSI</name>
<accession>A0ACC0Y744</accession>